<evidence type="ECO:0000256" key="1">
    <source>
        <dbReference type="SAM" id="MobiDB-lite"/>
    </source>
</evidence>
<dbReference type="PANTHER" id="PTHR47515:SF1">
    <property type="entry name" value="BLR2054 PROTEIN"/>
    <property type="match status" value="1"/>
</dbReference>
<sequence length="221" mass="25110">MSAIGPRTMASGRHPPKVLGPDRERELVLGMCRDWAVSIRKAYGAIGFDRLTFRYKSRRADQAAVAERIREICETRVRYGCRRVHILLEREGWNINIKKIYRIYGELGLRLGNKNPKRRVKAKLRDDRAGAVGPNEVWVRDFVHDQLATGKKLRMSILTVVDTFSRLTSPSLTRATDTAARMRPRRWTAFAGRPAIRRPPGSTRAANSRPVTWTSGPFSVA</sequence>
<dbReference type="PROSITE" id="PS50994">
    <property type="entry name" value="INTEGRASE"/>
    <property type="match status" value="1"/>
</dbReference>
<dbReference type="InterPro" id="IPR025948">
    <property type="entry name" value="HTH-like_dom"/>
</dbReference>
<dbReference type="Proteomes" id="UP000199541">
    <property type="component" value="Unassembled WGS sequence"/>
</dbReference>
<accession>A0A1H3B9X8</accession>
<feature type="compositionally biased region" description="Polar residues" evidence="1">
    <location>
        <begin position="204"/>
        <end position="221"/>
    </location>
</feature>
<comment type="caution">
    <text evidence="3">The sequence shown here is derived from an EMBL/GenBank/DDBJ whole genome shotgun (WGS) entry which is preliminary data.</text>
</comment>
<reference evidence="3 4" key="1">
    <citation type="submission" date="2016-10" db="EMBL/GenBank/DDBJ databases">
        <authorList>
            <person name="Varghese N."/>
            <person name="Submissions S."/>
        </authorList>
    </citation>
    <scope>NUCLEOTIDE SEQUENCE [LARGE SCALE GENOMIC DNA]</scope>
    <source>
        <strain evidence="3 4">DSM 24802</strain>
    </source>
</reference>
<feature type="domain" description="Integrase catalytic" evidence="2">
    <location>
        <begin position="130"/>
        <end position="221"/>
    </location>
</feature>
<dbReference type="PANTHER" id="PTHR47515">
    <property type="entry name" value="LOW CALCIUM RESPONSE LOCUS PROTEIN T"/>
    <property type="match status" value="1"/>
</dbReference>
<evidence type="ECO:0000313" key="4">
    <source>
        <dbReference type="Proteomes" id="UP000199541"/>
    </source>
</evidence>
<dbReference type="Pfam" id="PF13276">
    <property type="entry name" value="HTH_21"/>
    <property type="match status" value="1"/>
</dbReference>
<evidence type="ECO:0000259" key="2">
    <source>
        <dbReference type="PROSITE" id="PS50994"/>
    </source>
</evidence>
<proteinExistence type="predicted"/>
<evidence type="ECO:0000313" key="3">
    <source>
        <dbReference type="EMBL" id="SDX38736.1"/>
    </source>
</evidence>
<protein>
    <submittedName>
        <fullName evidence="3">HTH-like domain-containing protein</fullName>
    </submittedName>
</protein>
<name>A0A1H3B9X8_9RHOB</name>
<organism evidence="3 4">
    <name type="scientific">Allgaiera indica</name>
    <dbReference type="NCBI Taxonomy" id="765699"/>
    <lineage>
        <taxon>Bacteria</taxon>
        <taxon>Pseudomonadati</taxon>
        <taxon>Pseudomonadota</taxon>
        <taxon>Alphaproteobacteria</taxon>
        <taxon>Rhodobacterales</taxon>
        <taxon>Paracoccaceae</taxon>
        <taxon>Allgaiera</taxon>
    </lineage>
</organism>
<feature type="region of interest" description="Disordered" evidence="1">
    <location>
        <begin position="194"/>
        <end position="221"/>
    </location>
</feature>
<dbReference type="InterPro" id="IPR001584">
    <property type="entry name" value="Integrase_cat-core"/>
</dbReference>
<dbReference type="EMBL" id="FNOB01000015">
    <property type="protein sequence ID" value="SDX38736.1"/>
    <property type="molecule type" value="Genomic_DNA"/>
</dbReference>
<gene>
    <name evidence="3" type="ORF">SAMN05444006_1153</name>
</gene>
<keyword evidence="4" id="KW-1185">Reference proteome</keyword>